<reference evidence="7" key="1">
    <citation type="submission" date="2025-08" db="UniProtKB">
        <authorList>
            <consortium name="Ensembl"/>
        </authorList>
    </citation>
    <scope>IDENTIFICATION</scope>
</reference>
<evidence type="ECO:0000313" key="7">
    <source>
        <dbReference type="Ensembl" id="ENSPMGP00000015689.1"/>
    </source>
</evidence>
<feature type="signal peptide" evidence="6">
    <location>
        <begin position="1"/>
        <end position="25"/>
    </location>
</feature>
<evidence type="ECO:0000256" key="4">
    <source>
        <dbReference type="ARBA" id="ARBA00022702"/>
    </source>
</evidence>
<evidence type="ECO:0000256" key="6">
    <source>
        <dbReference type="SAM" id="SignalP"/>
    </source>
</evidence>
<keyword evidence="8" id="KW-1185">Reference proteome</keyword>
<keyword evidence="6" id="KW-0732">Signal</keyword>
<sequence>MDAAVNYCVGLLSLLLLQGALHVEGRSILNSGNGYFNTNEDINAQNKILALLLHKSIASAEKKDHLAILANKFAELEEVRCVGIITSHLYNNLVFVFSFSACFWKYCV</sequence>
<comment type="subcellular location">
    <subcellularLocation>
        <location evidence="1">Secreted</location>
    </subcellularLocation>
</comment>
<name>A0A3B4AGD3_9GOBI</name>
<keyword evidence="4" id="KW-0372">Hormone</keyword>
<dbReference type="PANTHER" id="PTHR36876:SF1">
    <property type="entry name" value="UROTENSIN-2B"/>
    <property type="match status" value="1"/>
</dbReference>
<dbReference type="GO" id="GO:0008217">
    <property type="term" value="P:regulation of blood pressure"/>
    <property type="evidence" value="ECO:0007669"/>
    <property type="project" value="InterPro"/>
</dbReference>
<dbReference type="STRING" id="409849.ENSPMGP00000015689"/>
<accession>A0A3B4AGD3</accession>
<keyword evidence="3" id="KW-0964">Secreted</keyword>
<dbReference type="PANTHER" id="PTHR36876">
    <property type="entry name" value="UROTENSIN-2B"/>
    <property type="match status" value="1"/>
</dbReference>
<dbReference type="InterPro" id="IPR001483">
    <property type="entry name" value="Urotensin_II"/>
</dbReference>
<protein>
    <submittedName>
        <fullName evidence="7">Uncharacterized protein</fullName>
    </submittedName>
</protein>
<organism evidence="7 8">
    <name type="scientific">Periophthalmus magnuspinnatus</name>
    <dbReference type="NCBI Taxonomy" id="409849"/>
    <lineage>
        <taxon>Eukaryota</taxon>
        <taxon>Metazoa</taxon>
        <taxon>Chordata</taxon>
        <taxon>Craniata</taxon>
        <taxon>Vertebrata</taxon>
        <taxon>Euteleostomi</taxon>
        <taxon>Actinopterygii</taxon>
        <taxon>Neopterygii</taxon>
        <taxon>Teleostei</taxon>
        <taxon>Neoteleostei</taxon>
        <taxon>Acanthomorphata</taxon>
        <taxon>Gobiaria</taxon>
        <taxon>Gobiiformes</taxon>
        <taxon>Gobioidei</taxon>
        <taxon>Gobiidae</taxon>
        <taxon>Oxudercinae</taxon>
        <taxon>Periophthalmus</taxon>
    </lineage>
</organism>
<comment type="similarity">
    <text evidence="2">Belongs to the urotensin-2 family.</text>
</comment>
<dbReference type="PROSITE" id="PS00984">
    <property type="entry name" value="UROTENSIN_II"/>
    <property type="match status" value="1"/>
</dbReference>
<reference evidence="7" key="2">
    <citation type="submission" date="2025-09" db="UniProtKB">
        <authorList>
            <consortium name="Ensembl"/>
        </authorList>
    </citation>
    <scope>IDENTIFICATION</scope>
</reference>
<keyword evidence="5" id="KW-1015">Disulfide bond</keyword>
<feature type="chain" id="PRO_5017448455" evidence="6">
    <location>
        <begin position="26"/>
        <end position="108"/>
    </location>
</feature>
<evidence type="ECO:0000256" key="1">
    <source>
        <dbReference type="ARBA" id="ARBA00004613"/>
    </source>
</evidence>
<dbReference type="Ensembl" id="ENSPMGT00000016737.1">
    <property type="protein sequence ID" value="ENSPMGP00000015689.1"/>
    <property type="gene ID" value="ENSPMGG00000012859.1"/>
</dbReference>
<dbReference type="InterPro" id="IPR043255">
    <property type="entry name" value="U-IIB"/>
</dbReference>
<dbReference type="AlphaFoldDB" id="A0A3B4AGD3"/>
<evidence type="ECO:0000313" key="8">
    <source>
        <dbReference type="Proteomes" id="UP000261520"/>
    </source>
</evidence>
<evidence type="ECO:0000256" key="3">
    <source>
        <dbReference type="ARBA" id="ARBA00022525"/>
    </source>
</evidence>
<dbReference type="GO" id="GO:0005179">
    <property type="term" value="F:hormone activity"/>
    <property type="evidence" value="ECO:0007669"/>
    <property type="project" value="UniProtKB-KW"/>
</dbReference>
<evidence type="ECO:0000256" key="5">
    <source>
        <dbReference type="ARBA" id="ARBA00023157"/>
    </source>
</evidence>
<evidence type="ECO:0000256" key="2">
    <source>
        <dbReference type="ARBA" id="ARBA00006719"/>
    </source>
</evidence>
<dbReference type="Proteomes" id="UP000261520">
    <property type="component" value="Unplaced"/>
</dbReference>
<proteinExistence type="inferred from homology"/>
<dbReference type="GO" id="GO:0005576">
    <property type="term" value="C:extracellular region"/>
    <property type="evidence" value="ECO:0007669"/>
    <property type="project" value="UniProtKB-SubCell"/>
</dbReference>
<dbReference type="GO" id="GO:0097746">
    <property type="term" value="P:blood vessel diameter maintenance"/>
    <property type="evidence" value="ECO:0007669"/>
    <property type="project" value="InterPro"/>
</dbReference>